<sequence length="303" mass="35294">MEKPLVSVVMVTYNQENYIEQSIRSVLNQNTDFSIELVIGEDCSTDNTRTICEKLSLEFPNTIVLLEKQPNLGLFKNYQRCFENCRGEFIAILEGDDYWIDELKLQNQIELIQEDSAVGLVHSNYKTSRGHNNIVGSVSQKLNDKCIELQGKGLYAEVLLANFICAGTALFRSEYLKNINFKYFIDKHCNTIDFILWLEISQHAAIKYLDRPTLMYRILDTSISNNKSFAKLESFYCTKFNIVEYYLAKYPLVDVSITKIRSMYDTFLFFKAVKIGKSMDVIKYLRRLTFIGLRHTFKAWRIN</sequence>
<gene>
    <name evidence="2" type="ORF">IQ31_02400</name>
</gene>
<dbReference type="PANTHER" id="PTHR22916:SF3">
    <property type="entry name" value="UDP-GLCNAC:BETAGAL BETA-1,3-N-ACETYLGLUCOSAMINYLTRANSFERASE-LIKE PROTEIN 1"/>
    <property type="match status" value="1"/>
</dbReference>
<dbReference type="EMBL" id="VLKR01000011">
    <property type="protein sequence ID" value="TWI19960.1"/>
    <property type="molecule type" value="Genomic_DNA"/>
</dbReference>
<dbReference type="Pfam" id="PF00535">
    <property type="entry name" value="Glycos_transf_2"/>
    <property type="match status" value="1"/>
</dbReference>
<evidence type="ECO:0000259" key="1">
    <source>
        <dbReference type="Pfam" id="PF00535"/>
    </source>
</evidence>
<organism evidence="2 3">
    <name type="scientific">Sphingobacterium siyangense</name>
    <dbReference type="NCBI Taxonomy" id="459529"/>
    <lineage>
        <taxon>Bacteria</taxon>
        <taxon>Pseudomonadati</taxon>
        <taxon>Bacteroidota</taxon>
        <taxon>Sphingobacteriia</taxon>
        <taxon>Sphingobacteriales</taxon>
        <taxon>Sphingobacteriaceae</taxon>
        <taxon>Sphingobacterium</taxon>
    </lineage>
</organism>
<dbReference type="OrthoDB" id="9815829at2"/>
<dbReference type="PANTHER" id="PTHR22916">
    <property type="entry name" value="GLYCOSYLTRANSFERASE"/>
    <property type="match status" value="1"/>
</dbReference>
<evidence type="ECO:0000313" key="3">
    <source>
        <dbReference type="Proteomes" id="UP000315908"/>
    </source>
</evidence>
<comment type="caution">
    <text evidence="2">The sequence shown here is derived from an EMBL/GenBank/DDBJ whole genome shotgun (WGS) entry which is preliminary data.</text>
</comment>
<protein>
    <submittedName>
        <fullName evidence="2">Glycosyl transferase family 2</fullName>
    </submittedName>
</protein>
<name>A0A562MJC3_9SPHI</name>
<dbReference type="Proteomes" id="UP000315908">
    <property type="component" value="Unassembled WGS sequence"/>
</dbReference>
<dbReference type="Gene3D" id="3.90.550.10">
    <property type="entry name" value="Spore Coat Polysaccharide Biosynthesis Protein SpsA, Chain A"/>
    <property type="match status" value="1"/>
</dbReference>
<dbReference type="InterPro" id="IPR029044">
    <property type="entry name" value="Nucleotide-diphossugar_trans"/>
</dbReference>
<dbReference type="AlphaFoldDB" id="A0A562MJC3"/>
<dbReference type="InterPro" id="IPR001173">
    <property type="entry name" value="Glyco_trans_2-like"/>
</dbReference>
<reference evidence="2 3" key="1">
    <citation type="journal article" date="2015" name="Stand. Genomic Sci.">
        <title>Genomic Encyclopedia of Bacterial and Archaeal Type Strains, Phase III: the genomes of soil and plant-associated and newly described type strains.</title>
        <authorList>
            <person name="Whitman W.B."/>
            <person name="Woyke T."/>
            <person name="Klenk H.P."/>
            <person name="Zhou Y."/>
            <person name="Lilburn T.G."/>
            <person name="Beck B.J."/>
            <person name="De Vos P."/>
            <person name="Vandamme P."/>
            <person name="Eisen J.A."/>
            <person name="Garrity G."/>
            <person name="Hugenholtz P."/>
            <person name="Kyrpides N.C."/>
        </authorList>
    </citation>
    <scope>NUCLEOTIDE SEQUENCE [LARGE SCALE GENOMIC DNA]</scope>
    <source>
        <strain evidence="2 3">CGMCC 1.6855</strain>
    </source>
</reference>
<evidence type="ECO:0000313" key="2">
    <source>
        <dbReference type="EMBL" id="TWI19960.1"/>
    </source>
</evidence>
<keyword evidence="2" id="KW-0808">Transferase</keyword>
<feature type="domain" description="Glycosyltransferase 2-like" evidence="1">
    <location>
        <begin position="7"/>
        <end position="176"/>
    </location>
</feature>
<accession>A0A562MJC3</accession>
<dbReference type="GO" id="GO:0016758">
    <property type="term" value="F:hexosyltransferase activity"/>
    <property type="evidence" value="ECO:0007669"/>
    <property type="project" value="UniProtKB-ARBA"/>
</dbReference>
<proteinExistence type="predicted"/>
<dbReference type="SUPFAM" id="SSF53448">
    <property type="entry name" value="Nucleotide-diphospho-sugar transferases"/>
    <property type="match status" value="1"/>
</dbReference>
<dbReference type="RefSeq" id="WP_145328091.1">
    <property type="nucleotide sequence ID" value="NZ_VLKR01000011.1"/>
</dbReference>